<sequence>MAPMKSLTAVAVLALAVCSQVVSAQQQQHVFSDVQTTIADTNPLGDLGNWFEGALEDIQEAVDDVRKTVTGALEDAYDNSEKEWLKVFSHPAFPEYSMRYKKPALCDPDVKQISGYIDIDTDKHFFFWFFESRDKPASDPLILWLNGGPGCSSLTGLMMELGFSHVTVNLVSPCSVNEEGTDTIINKYSWNNNANIVFLDQPLNVGYSYGSDSASNTNAAAKDVYAFLQLFFKEFPEYADLDFHVAGESYAGHYIPAIGEQIHNNNKGKFAVSSLAAHQNTLADINLKSLMIGNGLTDPLIQYKYYAKMACENNYGPVLDNSTCKQMEANYPACARLIQNCYDNGGVFSCLPAAMKCNKDQIQPYQQTGMNPYDVRKKCEGGNLCYTILESVKKYLNIPEVKKELGAQVDTYESCNMQINFRFQMAGDWMKPFHLALPPLLEDGVRVLIYAGDADYICNWMGNKAWTLELPWSGQKEFAAAKDKSWYSEYSDEQAGEVRSVHNGNFTFLRIYGGGHMVPYDQPENSIDFVNKWIGGKALA</sequence>
<dbReference type="EMBL" id="JAEPRA010000023">
    <property type="protein sequence ID" value="KAG2172512.1"/>
    <property type="molecule type" value="Genomic_DNA"/>
</dbReference>
<keyword evidence="3 7" id="KW-0645">Protease</keyword>
<comment type="similarity">
    <text evidence="1 7">Belongs to the peptidase S10 family.</text>
</comment>
<dbReference type="GO" id="GO:0004185">
    <property type="term" value="F:serine-type carboxypeptidase activity"/>
    <property type="evidence" value="ECO:0007669"/>
    <property type="project" value="UniProtKB-UniRule"/>
</dbReference>
<dbReference type="InterPro" id="IPR029058">
    <property type="entry name" value="AB_hydrolase_fold"/>
</dbReference>
<dbReference type="Gene3D" id="3.40.50.1820">
    <property type="entry name" value="alpha/beta hydrolase"/>
    <property type="match status" value="1"/>
</dbReference>
<keyword evidence="9" id="KW-1185">Reference proteome</keyword>
<dbReference type="GO" id="GO:0006508">
    <property type="term" value="P:proteolysis"/>
    <property type="evidence" value="ECO:0007669"/>
    <property type="project" value="UniProtKB-KW"/>
</dbReference>
<comment type="caution">
    <text evidence="8">The sequence shown here is derived from an EMBL/GenBank/DDBJ whole genome shotgun (WGS) entry which is preliminary data.</text>
</comment>
<dbReference type="SUPFAM" id="SSF53474">
    <property type="entry name" value="alpha/beta-Hydrolases"/>
    <property type="match status" value="1"/>
</dbReference>
<dbReference type="PROSITE" id="PS00560">
    <property type="entry name" value="CARBOXYPEPT_SER_HIS"/>
    <property type="match status" value="1"/>
</dbReference>
<dbReference type="PANTHER" id="PTHR11802:SF113">
    <property type="entry name" value="SERINE CARBOXYPEPTIDASE CTSA-4.1"/>
    <property type="match status" value="1"/>
</dbReference>
<proteinExistence type="inferred from homology"/>
<evidence type="ECO:0000256" key="3">
    <source>
        <dbReference type="ARBA" id="ARBA00022670"/>
    </source>
</evidence>
<dbReference type="PRINTS" id="PR00724">
    <property type="entry name" value="CRBOXYPTASEC"/>
</dbReference>
<evidence type="ECO:0000256" key="6">
    <source>
        <dbReference type="ARBA" id="ARBA00023180"/>
    </source>
</evidence>
<name>A0A8H7PEK3_9FUNG</name>
<evidence type="ECO:0000313" key="9">
    <source>
        <dbReference type="Proteomes" id="UP000612746"/>
    </source>
</evidence>
<dbReference type="EC" id="3.4.16.-" evidence="7"/>
<keyword evidence="2 7" id="KW-0121">Carboxypeptidase</keyword>
<dbReference type="GO" id="GO:0000324">
    <property type="term" value="C:fungal-type vacuole"/>
    <property type="evidence" value="ECO:0007669"/>
    <property type="project" value="TreeGrafter"/>
</dbReference>
<reference evidence="8" key="1">
    <citation type="submission" date="2020-12" db="EMBL/GenBank/DDBJ databases">
        <title>Metabolic potential, ecology and presence of endohyphal bacteria is reflected in genomic diversity of Mucoromycotina.</title>
        <authorList>
            <person name="Muszewska A."/>
            <person name="Okrasinska A."/>
            <person name="Steczkiewicz K."/>
            <person name="Drgas O."/>
            <person name="Orlowska M."/>
            <person name="Perlinska-Lenart U."/>
            <person name="Aleksandrzak-Piekarczyk T."/>
            <person name="Szatraj K."/>
            <person name="Zielenkiewicz U."/>
            <person name="Pilsyk S."/>
            <person name="Malc E."/>
            <person name="Mieczkowski P."/>
            <person name="Kruszewska J.S."/>
            <person name="Biernat P."/>
            <person name="Pawlowska J."/>
        </authorList>
    </citation>
    <scope>NUCLEOTIDE SEQUENCE</scope>
    <source>
        <strain evidence="8">WA0000051536</strain>
    </source>
</reference>
<dbReference type="InterPro" id="IPR001563">
    <property type="entry name" value="Peptidase_S10"/>
</dbReference>
<keyword evidence="5 7" id="KW-0378">Hydrolase</keyword>
<evidence type="ECO:0000256" key="7">
    <source>
        <dbReference type="RuleBase" id="RU361156"/>
    </source>
</evidence>
<keyword evidence="6" id="KW-0325">Glycoprotein</keyword>
<evidence type="ECO:0000256" key="4">
    <source>
        <dbReference type="ARBA" id="ARBA00022729"/>
    </source>
</evidence>
<accession>A0A8H7PEK3</accession>
<dbReference type="Pfam" id="PF00450">
    <property type="entry name" value="Peptidase_S10"/>
    <property type="match status" value="1"/>
</dbReference>
<evidence type="ECO:0000256" key="2">
    <source>
        <dbReference type="ARBA" id="ARBA00022645"/>
    </source>
</evidence>
<dbReference type="Proteomes" id="UP000612746">
    <property type="component" value="Unassembled WGS sequence"/>
</dbReference>
<dbReference type="PROSITE" id="PS00131">
    <property type="entry name" value="CARBOXYPEPT_SER_SER"/>
    <property type="match status" value="1"/>
</dbReference>
<dbReference type="InterPro" id="IPR033124">
    <property type="entry name" value="Ser_caboxypep_his_AS"/>
</dbReference>
<gene>
    <name evidence="8" type="ORF">INT44_002527</name>
</gene>
<evidence type="ECO:0000256" key="1">
    <source>
        <dbReference type="ARBA" id="ARBA00009431"/>
    </source>
</evidence>
<protein>
    <recommendedName>
        <fullName evidence="7">Carboxypeptidase</fullName>
        <ecNumber evidence="7">3.4.16.-</ecNumber>
    </recommendedName>
</protein>
<evidence type="ECO:0000256" key="5">
    <source>
        <dbReference type="ARBA" id="ARBA00022801"/>
    </source>
</evidence>
<dbReference type="PANTHER" id="PTHR11802">
    <property type="entry name" value="SERINE PROTEASE FAMILY S10 SERINE CARBOXYPEPTIDASE"/>
    <property type="match status" value="1"/>
</dbReference>
<evidence type="ECO:0000313" key="8">
    <source>
        <dbReference type="EMBL" id="KAG2172512.1"/>
    </source>
</evidence>
<feature type="signal peptide" evidence="7">
    <location>
        <begin position="1"/>
        <end position="24"/>
    </location>
</feature>
<dbReference type="InterPro" id="IPR018202">
    <property type="entry name" value="Ser_caboxypep_ser_AS"/>
</dbReference>
<feature type="chain" id="PRO_5034521730" description="Carboxypeptidase" evidence="7">
    <location>
        <begin position="25"/>
        <end position="540"/>
    </location>
</feature>
<keyword evidence="4 7" id="KW-0732">Signal</keyword>
<dbReference type="OrthoDB" id="443318at2759"/>
<organism evidence="8 9">
    <name type="scientific">Umbelopsis vinacea</name>
    <dbReference type="NCBI Taxonomy" id="44442"/>
    <lineage>
        <taxon>Eukaryota</taxon>
        <taxon>Fungi</taxon>
        <taxon>Fungi incertae sedis</taxon>
        <taxon>Mucoromycota</taxon>
        <taxon>Mucoromycotina</taxon>
        <taxon>Umbelopsidomycetes</taxon>
        <taxon>Umbelopsidales</taxon>
        <taxon>Umbelopsidaceae</taxon>
        <taxon>Umbelopsis</taxon>
    </lineage>
</organism>
<dbReference type="AlphaFoldDB" id="A0A8H7PEK3"/>
<dbReference type="Gene3D" id="1.10.287.410">
    <property type="match status" value="1"/>
</dbReference>